<dbReference type="VEuPathDB" id="FungiDB:NECHADRAFT_81328"/>
<dbReference type="RefSeq" id="XP_003041061.1">
    <property type="nucleotide sequence ID" value="XM_003041015.1"/>
</dbReference>
<name>C7ZKS7_FUSV7</name>
<dbReference type="EMBL" id="GG698941">
    <property type="protein sequence ID" value="EEU35348.1"/>
    <property type="molecule type" value="Genomic_DNA"/>
</dbReference>
<dbReference type="Proteomes" id="UP000005206">
    <property type="component" value="Chromosome 6"/>
</dbReference>
<proteinExistence type="predicted"/>
<evidence type="ECO:0000313" key="1">
    <source>
        <dbReference type="EMBL" id="EEU35348.1"/>
    </source>
</evidence>
<dbReference type="KEGG" id="nhe:NECHADRAFT_81328"/>
<dbReference type="OrthoDB" id="10477962at2759"/>
<dbReference type="GeneID" id="9675552"/>
<evidence type="ECO:0000313" key="2">
    <source>
        <dbReference type="Proteomes" id="UP000005206"/>
    </source>
</evidence>
<protein>
    <submittedName>
        <fullName evidence="1">Uncharacterized protein</fullName>
    </submittedName>
</protein>
<dbReference type="AlphaFoldDB" id="C7ZKS7"/>
<reference evidence="1 2" key="1">
    <citation type="journal article" date="2009" name="PLoS Genet.">
        <title>The genome of Nectria haematococca: contribution of supernumerary chromosomes to gene expansion.</title>
        <authorList>
            <person name="Coleman J.J."/>
            <person name="Rounsley S.D."/>
            <person name="Rodriguez-Carres M."/>
            <person name="Kuo A."/>
            <person name="Wasmann C.C."/>
            <person name="Grimwood J."/>
            <person name="Schmutz J."/>
            <person name="Taga M."/>
            <person name="White G.J."/>
            <person name="Zhou S."/>
            <person name="Schwartz D.C."/>
            <person name="Freitag M."/>
            <person name="Ma L.J."/>
            <person name="Danchin E.G."/>
            <person name="Henrissat B."/>
            <person name="Coutinho P.M."/>
            <person name="Nelson D.R."/>
            <person name="Straney D."/>
            <person name="Napoli C.A."/>
            <person name="Barker B.M."/>
            <person name="Gribskov M."/>
            <person name="Rep M."/>
            <person name="Kroken S."/>
            <person name="Molnar I."/>
            <person name="Rensing C."/>
            <person name="Kennell J.C."/>
            <person name="Zamora J."/>
            <person name="Farman M.L."/>
            <person name="Selker E.U."/>
            <person name="Salamov A."/>
            <person name="Shapiro H."/>
            <person name="Pangilinan J."/>
            <person name="Lindquist E."/>
            <person name="Lamers C."/>
            <person name="Grigoriev I.V."/>
            <person name="Geiser D.M."/>
            <person name="Covert S.F."/>
            <person name="Temporini E."/>
            <person name="Vanetten H.D."/>
        </authorList>
    </citation>
    <scope>NUCLEOTIDE SEQUENCE [LARGE SCALE GENOMIC DNA]</scope>
    <source>
        <strain evidence="2">ATCC MYA-4622 / CBS 123669 / FGSC 9596 / NRRL 45880 / 77-13-4</strain>
    </source>
</reference>
<organism evidence="1 2">
    <name type="scientific">Fusarium vanettenii (strain ATCC MYA-4622 / CBS 123669 / FGSC 9596 / NRRL 45880 / 77-13-4)</name>
    <name type="common">Fusarium solani subsp. pisi</name>
    <dbReference type="NCBI Taxonomy" id="660122"/>
    <lineage>
        <taxon>Eukaryota</taxon>
        <taxon>Fungi</taxon>
        <taxon>Dikarya</taxon>
        <taxon>Ascomycota</taxon>
        <taxon>Pezizomycotina</taxon>
        <taxon>Sordariomycetes</taxon>
        <taxon>Hypocreomycetidae</taxon>
        <taxon>Hypocreales</taxon>
        <taxon>Nectriaceae</taxon>
        <taxon>Fusarium</taxon>
        <taxon>Fusarium solani species complex</taxon>
        <taxon>Fusarium vanettenii</taxon>
    </lineage>
</organism>
<dbReference type="InParanoid" id="C7ZKS7"/>
<keyword evidence="2" id="KW-1185">Reference proteome</keyword>
<sequence length="397" mass="44361">MPWAQTQTPEGPPHPPWLVLIRQLERNFMGNFGIQWVPYLEAGTVAFGFSYSRKMNAATSQDEDEAWPCPNSLDLVRAESHADVRLLGLDNPPRMSQRKRSNPALNVATFLVAAGVAQTNWTGHGTKAHQLEVNARSHGFKHVERCGPNTCYVHGLAWALETAMTRGKFLSNRWDRLSHRQSSSMMSRTGCSASRALYHRSSTQHKSKCPQAQPRRISAVQYGKATPSQWLLGHILRLLDDRRWLLAHSGLDLVPPSSRFAESLAPGGRFASTAYFVASKTQAPNPPELESEYPQGRHRAFPFPVQEADASLADNVLFVRARSRTLGTWAAHLREMDAINLDPSLSSFRSSARMTPLHNATSNQDKFDGEMIRDASENKSQRSQAQTLKILIWGVDN</sequence>
<dbReference type="HOGENOM" id="CLU_694620_0_0_1"/>
<accession>C7ZKS7</accession>
<gene>
    <name evidence="1" type="ORF">NECHADRAFT_81328</name>
</gene>